<feature type="region of interest" description="Disordered" evidence="1">
    <location>
        <begin position="361"/>
        <end position="424"/>
    </location>
</feature>
<name>A0A507EIG8_9FUNG</name>
<evidence type="ECO:0000313" key="3">
    <source>
        <dbReference type="Proteomes" id="UP000320333"/>
    </source>
</evidence>
<dbReference type="OrthoDB" id="2163576at2759"/>
<sequence length="1128" mass="122692">MFVQDSSQATGHLDSYSVSHDPSKLCDDREQDPFSAPPGISSGLQLPTTSVWVVRPGLGSGRINYTAAVAAESCPQELGNSSTLMHETSLEQSQFNGMKRESLVTLNPNNNATIACRIPRSNAISDMHESFGVPNNSLTFTDGDSDSASSASNSEAFQLEEARQHNVASAQGRGTNISDINKRWNEMMMKSPTSTANSVAAEKTKSADASVERIRADASAGSFGAQSKKKTISFSEKVMYRSISHLALEDAKDILDRQINAVVSDIWTDDENEDDTLYSDEGNDWSKKDEFEAIVDGLNIMSLPMDDEDLPPRQTRMPGSSQTAPGTPPVALNRISFSSSPIHKFIQPQNLANEVPASPLFTQQKSSSNSSAASRDHTGFTSTSSDNPLKSNSTRSSNSKGKSENDSEQKPAASASKFQSSPTANPIYTTEFAHAKRSEMLLAKETGISPILMRSGNSQAPTRSIFNDIDSNNIRWDKCFESGETPAPSSSPWIKRASLASPEDFAASKPAYSASLTTVTLNLPLLHEAEPSSVKLEVEASLESLAGVVGESHTDQPILARKLPVKSNLSSDSLNLEEEEIVLESIRPGTGEKVSSAFFISVDKTKPTEDSGNFKGSKPISHAAPILVNVAPQSLSSQALTPRSTVSDAWIKNPDSADSPRSVLNAASKRKTKKAPPYLKSGDSKSSKDQRLAVEEEFEVPIVVVKMTAHPDKAKLKDNSDDLLQNSNRDSSATLVNVERERVSQKTLKSNFIPLDHERTTKNQLPSNENTHPESSPSAGVGRTSSVSPYQSTKASSEHEPDYIYAQNTAQYRQQFREHYLSIHRDKSKHPYSSPRRSNHPSSYRQYSLNSPSYTAMNYDQPYKSQSALLMNPEIQKRWAAANSTRTLPIDSKIKHSKPFYADNVHLGKTQPSSSVHPKSPTTSTTNPTLLRSSTTRLRPFRSFITAPPNSVNSSRATTPLTPSNGSMSSLCGVSMSNTGVLVGTPRKHYRRISFASTTSSLRSVRNRGGGGSGILVDEAGMKSFPAGTRSVSSFESNPGVDGFGDGVADKRMECSGPVQVEDMNENAEADGVEILEGKRSFPSLPRINSHQEVGVGLGKRKRNQSMIKKWFQDLWCKVVGAFKTRRR</sequence>
<feature type="region of interest" description="Disordered" evidence="1">
    <location>
        <begin position="908"/>
        <end position="964"/>
    </location>
</feature>
<feature type="region of interest" description="Disordered" evidence="1">
    <location>
        <begin position="1"/>
        <end position="42"/>
    </location>
</feature>
<feature type="compositionally biased region" description="Polar residues" evidence="1">
    <location>
        <begin position="379"/>
        <end position="400"/>
    </location>
</feature>
<keyword evidence="3" id="KW-1185">Reference proteome</keyword>
<gene>
    <name evidence="2" type="ORF">CcCBS67573_g08645</name>
</gene>
<dbReference type="AlphaFoldDB" id="A0A507EIG8"/>
<accession>A0A507EIG8</accession>
<organism evidence="2 3">
    <name type="scientific">Chytriomyces confervae</name>
    <dbReference type="NCBI Taxonomy" id="246404"/>
    <lineage>
        <taxon>Eukaryota</taxon>
        <taxon>Fungi</taxon>
        <taxon>Fungi incertae sedis</taxon>
        <taxon>Chytridiomycota</taxon>
        <taxon>Chytridiomycota incertae sedis</taxon>
        <taxon>Chytridiomycetes</taxon>
        <taxon>Chytridiales</taxon>
        <taxon>Chytriomycetaceae</taxon>
        <taxon>Chytriomyces</taxon>
    </lineage>
</organism>
<feature type="region of interest" description="Disordered" evidence="1">
    <location>
        <begin position="825"/>
        <end position="847"/>
    </location>
</feature>
<reference evidence="2 3" key="1">
    <citation type="journal article" date="2019" name="Sci. Rep.">
        <title>Comparative genomics of chytrid fungi reveal insights into the obligate biotrophic and pathogenic lifestyle of Synchytrium endobioticum.</title>
        <authorList>
            <person name="van de Vossenberg B.T.L.H."/>
            <person name="Warris S."/>
            <person name="Nguyen H.D.T."/>
            <person name="van Gent-Pelzer M.P.E."/>
            <person name="Joly D.L."/>
            <person name="van de Geest H.C."/>
            <person name="Bonants P.J.M."/>
            <person name="Smith D.S."/>
            <person name="Levesque C.A."/>
            <person name="van der Lee T.A.J."/>
        </authorList>
    </citation>
    <scope>NUCLEOTIDE SEQUENCE [LARGE SCALE GENOMIC DNA]</scope>
    <source>
        <strain evidence="2 3">CBS 675.73</strain>
    </source>
</reference>
<feature type="region of interest" description="Disordered" evidence="1">
    <location>
        <begin position="715"/>
        <end position="802"/>
    </location>
</feature>
<feature type="compositionally biased region" description="Polar residues" evidence="1">
    <location>
        <begin position="762"/>
        <end position="795"/>
    </location>
</feature>
<proteinExistence type="predicted"/>
<feature type="region of interest" description="Disordered" evidence="1">
    <location>
        <begin position="651"/>
        <end position="692"/>
    </location>
</feature>
<dbReference type="EMBL" id="QEAP01000599">
    <property type="protein sequence ID" value="TPX63572.1"/>
    <property type="molecule type" value="Genomic_DNA"/>
</dbReference>
<feature type="region of interest" description="Disordered" evidence="1">
    <location>
        <begin position="302"/>
        <end position="334"/>
    </location>
</feature>
<evidence type="ECO:0000256" key="1">
    <source>
        <dbReference type="SAM" id="MobiDB-lite"/>
    </source>
</evidence>
<protein>
    <submittedName>
        <fullName evidence="2">Uncharacterized protein</fullName>
    </submittedName>
</protein>
<dbReference type="Proteomes" id="UP000320333">
    <property type="component" value="Unassembled WGS sequence"/>
</dbReference>
<feature type="compositionally biased region" description="Polar residues" evidence="1">
    <location>
        <begin position="1"/>
        <end position="20"/>
    </location>
</feature>
<feature type="compositionally biased region" description="Basic and acidic residues" evidence="1">
    <location>
        <begin position="682"/>
        <end position="692"/>
    </location>
</feature>
<feature type="compositionally biased region" description="Low complexity" evidence="1">
    <location>
        <begin position="921"/>
        <end position="938"/>
    </location>
</feature>
<feature type="compositionally biased region" description="Basic and acidic residues" evidence="1">
    <location>
        <begin position="21"/>
        <end position="32"/>
    </location>
</feature>
<comment type="caution">
    <text evidence="2">The sequence shown here is derived from an EMBL/GenBank/DDBJ whole genome shotgun (WGS) entry which is preliminary data.</text>
</comment>
<evidence type="ECO:0000313" key="2">
    <source>
        <dbReference type="EMBL" id="TPX63572.1"/>
    </source>
</evidence>
<feature type="compositionally biased region" description="Polar residues" evidence="1">
    <location>
        <begin position="948"/>
        <end position="964"/>
    </location>
</feature>
<feature type="compositionally biased region" description="Polar residues" evidence="1">
    <location>
        <begin position="722"/>
        <end position="735"/>
    </location>
</feature>